<evidence type="ECO:0000313" key="3">
    <source>
        <dbReference type="Proteomes" id="UP001341840"/>
    </source>
</evidence>
<evidence type="ECO:0000256" key="1">
    <source>
        <dbReference type="SAM" id="MobiDB-lite"/>
    </source>
</evidence>
<comment type="caution">
    <text evidence="2">The sequence shown here is derived from an EMBL/GenBank/DDBJ whole genome shotgun (WGS) entry which is preliminary data.</text>
</comment>
<sequence>MVLADTNTCIFHSRPAHGSDQIRKSVVKSANPIQKCGFDPIRKGCGSDIIRSANIEDQIADLYETSALHIPQFQSQTLCISFSVSNANNHTTPPTHAQSPSSLTPFKSPKTSSPSHSLRNSACAITHRSSTFSSFPSSSSIHRRFQFFSSRLPSSPQRGIEDCRYFVSAQRQLSPSCLRC</sequence>
<proteinExistence type="predicted"/>
<gene>
    <name evidence="2" type="ORF">PIB30_038574</name>
</gene>
<dbReference type="Proteomes" id="UP001341840">
    <property type="component" value="Unassembled WGS sequence"/>
</dbReference>
<reference evidence="2 3" key="1">
    <citation type="journal article" date="2023" name="Plants (Basel)">
        <title>Bridging the Gap: Combining Genomics and Transcriptomics Approaches to Understand Stylosanthes scabra, an Orphan Legume from the Brazilian Caatinga.</title>
        <authorList>
            <person name="Ferreira-Neto J.R.C."/>
            <person name="da Silva M.D."/>
            <person name="Binneck E."/>
            <person name="de Melo N.F."/>
            <person name="da Silva R.H."/>
            <person name="de Melo A.L.T.M."/>
            <person name="Pandolfi V."/>
            <person name="Bustamante F.O."/>
            <person name="Brasileiro-Vidal A.C."/>
            <person name="Benko-Iseppon A.M."/>
        </authorList>
    </citation>
    <scope>NUCLEOTIDE SEQUENCE [LARGE SCALE GENOMIC DNA]</scope>
    <source>
        <tissue evidence="2">Leaves</tissue>
    </source>
</reference>
<name>A0ABU6ZAZ7_9FABA</name>
<feature type="compositionally biased region" description="Low complexity" evidence="1">
    <location>
        <begin position="99"/>
        <end position="118"/>
    </location>
</feature>
<dbReference type="EMBL" id="JASCZI010272060">
    <property type="protein sequence ID" value="MED6219745.1"/>
    <property type="molecule type" value="Genomic_DNA"/>
</dbReference>
<organism evidence="2 3">
    <name type="scientific">Stylosanthes scabra</name>
    <dbReference type="NCBI Taxonomy" id="79078"/>
    <lineage>
        <taxon>Eukaryota</taxon>
        <taxon>Viridiplantae</taxon>
        <taxon>Streptophyta</taxon>
        <taxon>Embryophyta</taxon>
        <taxon>Tracheophyta</taxon>
        <taxon>Spermatophyta</taxon>
        <taxon>Magnoliopsida</taxon>
        <taxon>eudicotyledons</taxon>
        <taxon>Gunneridae</taxon>
        <taxon>Pentapetalae</taxon>
        <taxon>rosids</taxon>
        <taxon>fabids</taxon>
        <taxon>Fabales</taxon>
        <taxon>Fabaceae</taxon>
        <taxon>Papilionoideae</taxon>
        <taxon>50 kb inversion clade</taxon>
        <taxon>dalbergioids sensu lato</taxon>
        <taxon>Dalbergieae</taxon>
        <taxon>Pterocarpus clade</taxon>
        <taxon>Stylosanthes</taxon>
    </lineage>
</organism>
<protein>
    <submittedName>
        <fullName evidence="2">Uncharacterized protein</fullName>
    </submittedName>
</protein>
<evidence type="ECO:0000313" key="2">
    <source>
        <dbReference type="EMBL" id="MED6219745.1"/>
    </source>
</evidence>
<accession>A0ABU6ZAZ7</accession>
<feature type="region of interest" description="Disordered" evidence="1">
    <location>
        <begin position="90"/>
        <end position="119"/>
    </location>
</feature>
<keyword evidence="3" id="KW-1185">Reference proteome</keyword>